<dbReference type="Proteomes" id="UP001064971">
    <property type="component" value="Plasmid pDAETH-3"/>
</dbReference>
<reference evidence="1" key="1">
    <citation type="submission" date="2022-07" db="EMBL/GenBank/DDBJ databases">
        <title>Complete Genome Sequence of the Radioresistant Bacterium Deinococcus aetherius ST0316, Isolated from the Air Dust collected in Lower Stratosphere above Japan.</title>
        <authorList>
            <person name="Satoh K."/>
            <person name="Hagiwara K."/>
            <person name="Katsumata K."/>
            <person name="Kubo A."/>
            <person name="Yokobori S."/>
            <person name="Yamagishi A."/>
            <person name="Oono Y."/>
            <person name="Narumi I."/>
        </authorList>
    </citation>
    <scope>NUCLEOTIDE SEQUENCE</scope>
    <source>
        <strain evidence="1">ST0316</strain>
        <plasmid evidence="1">pDAETH-3</plasmid>
    </source>
</reference>
<name>A0ABN6RNE4_9DEIO</name>
<dbReference type="EMBL" id="AP026563">
    <property type="protein sequence ID" value="BDP44817.1"/>
    <property type="molecule type" value="Genomic_DNA"/>
</dbReference>
<evidence type="ECO:0000313" key="1">
    <source>
        <dbReference type="EMBL" id="BDP44817.1"/>
    </source>
</evidence>
<keyword evidence="1" id="KW-0614">Plasmid</keyword>
<accession>A0ABN6RNE4</accession>
<organism evidence="1 2">
    <name type="scientific">Deinococcus aetherius</name>
    <dbReference type="NCBI Taxonomy" id="200252"/>
    <lineage>
        <taxon>Bacteria</taxon>
        <taxon>Thermotogati</taxon>
        <taxon>Deinococcota</taxon>
        <taxon>Deinococci</taxon>
        <taxon>Deinococcales</taxon>
        <taxon>Deinococcaceae</taxon>
        <taxon>Deinococcus</taxon>
    </lineage>
</organism>
<sequence length="248" mass="27343">MPTDSVPALFAVQQAAQQGGRKILTLKFEDAQLNTVLYMKGSEVLTVRNAVVPSWHTALLRVGVPSKSLTEVHRRSHTLFATVQHLLDTGNLSAGDLARVAHERLVSALVPLYWHMTVVGTKLGHIDDPEDFVTRTSAPSALTEAGWYALTLRPDQRALRPSDRFRAPLVRLVDHPHTSLGMTWSSTQRGLSLGQIARRLPLRWDILTGHVTELMAEQLLKPQGNGYFSPVENAGGSLGVHRPKFRSA</sequence>
<protein>
    <submittedName>
        <fullName evidence="1">Uncharacterized protein</fullName>
    </submittedName>
</protein>
<evidence type="ECO:0000313" key="2">
    <source>
        <dbReference type="Proteomes" id="UP001064971"/>
    </source>
</evidence>
<keyword evidence="2" id="KW-1185">Reference proteome</keyword>
<gene>
    <name evidence="1" type="ORF">DAETH_47860</name>
</gene>
<geneLocation type="plasmid" evidence="1 2">
    <name>pDAETH-3</name>
</geneLocation>
<dbReference type="RefSeq" id="WP_264778735.1">
    <property type="nucleotide sequence ID" value="NZ_AP026563.1"/>
</dbReference>
<proteinExistence type="predicted"/>